<dbReference type="InterPro" id="IPR000717">
    <property type="entry name" value="PCI_dom"/>
</dbReference>
<dbReference type="PANTHER" id="PTHR15350">
    <property type="entry name" value="COP9 SIGNALOSOME COMPLEX SUBUNIT 7/DENDRITIC CELL PROTEIN GA17"/>
    <property type="match status" value="1"/>
</dbReference>
<comment type="similarity">
    <text evidence="1">Belongs to the CSN7/EIF3M family. CSN7 subfamily.</text>
</comment>
<gene>
    <name evidence="3" type="ORF">PMAYCL1PPCAC_16113</name>
</gene>
<evidence type="ECO:0000313" key="3">
    <source>
        <dbReference type="EMBL" id="GMR45918.1"/>
    </source>
</evidence>
<protein>
    <recommendedName>
        <fullName evidence="2">PCI domain-containing protein</fullName>
    </recommendedName>
</protein>
<dbReference type="PANTHER" id="PTHR15350:SF2">
    <property type="entry name" value="EUKARYOTIC TRANSLATION INITIATION FACTOR 3 SUBUNIT M"/>
    <property type="match status" value="1"/>
</dbReference>
<dbReference type="GO" id="GO:0002183">
    <property type="term" value="P:cytoplasmic translational initiation"/>
    <property type="evidence" value="ECO:0007669"/>
    <property type="project" value="TreeGrafter"/>
</dbReference>
<accession>A0AAN5CK52</accession>
<dbReference type="Pfam" id="PF01399">
    <property type="entry name" value="PCI"/>
    <property type="match status" value="1"/>
</dbReference>
<feature type="non-terminal residue" evidence="3">
    <location>
        <position position="1"/>
    </location>
</feature>
<evidence type="ECO:0000259" key="2">
    <source>
        <dbReference type="PROSITE" id="PS50250"/>
    </source>
</evidence>
<dbReference type="GO" id="GO:0005852">
    <property type="term" value="C:eukaryotic translation initiation factor 3 complex"/>
    <property type="evidence" value="ECO:0007669"/>
    <property type="project" value="TreeGrafter"/>
</dbReference>
<sequence>SFQCCGTMAESRELPIFNFADDATQIEDIKKHLISRGAKINVTGSDLLPNLTEIVRNAGLVGASPLEAENVLASIASLFLAVPEGDSLALVDAFCNQLTPANFKGPGIGSPAAAAIRVLSNLFRAYTRVPKIQERIFSTLLDLCREARVISEMGVNQATLTEYFARWGSDSKTKITILRKLHAALIADNKADHAAKVMISLLGLYTESDAELAVEDAQECVRTAVVDPKSFSFDHIVRLSAVRQLEKKDPAMHKALQLFASGTYKDYQSFVAAHPSFVSEKLHVDEAVLVKKIRLLTLMSIAEKDQTIALSLLSTELGIADGDELEEFIIEAIQVNAISGKLNEKARTLMVSTYQHRSFGRDEWVTLQQRLKSLIAHVKQSHENIKNVNETVTAH</sequence>
<keyword evidence="4" id="KW-1185">Reference proteome</keyword>
<proteinExistence type="inferred from homology"/>
<dbReference type="EMBL" id="BTRK01000004">
    <property type="protein sequence ID" value="GMR45918.1"/>
    <property type="molecule type" value="Genomic_DNA"/>
</dbReference>
<name>A0AAN5CK52_9BILA</name>
<evidence type="ECO:0000256" key="1">
    <source>
        <dbReference type="ARBA" id="ARBA00008482"/>
    </source>
</evidence>
<dbReference type="InterPro" id="IPR045237">
    <property type="entry name" value="COPS7/eIF3m"/>
</dbReference>
<feature type="domain" description="PCI" evidence="2">
    <location>
        <begin position="190"/>
        <end position="356"/>
    </location>
</feature>
<dbReference type="SMART" id="SM00088">
    <property type="entry name" value="PINT"/>
    <property type="match status" value="1"/>
</dbReference>
<dbReference type="Proteomes" id="UP001328107">
    <property type="component" value="Unassembled WGS sequence"/>
</dbReference>
<organism evidence="3 4">
    <name type="scientific">Pristionchus mayeri</name>
    <dbReference type="NCBI Taxonomy" id="1317129"/>
    <lineage>
        <taxon>Eukaryota</taxon>
        <taxon>Metazoa</taxon>
        <taxon>Ecdysozoa</taxon>
        <taxon>Nematoda</taxon>
        <taxon>Chromadorea</taxon>
        <taxon>Rhabditida</taxon>
        <taxon>Rhabditina</taxon>
        <taxon>Diplogasteromorpha</taxon>
        <taxon>Diplogasteroidea</taxon>
        <taxon>Neodiplogasteridae</taxon>
        <taxon>Pristionchus</taxon>
    </lineage>
</organism>
<reference evidence="4" key="1">
    <citation type="submission" date="2022-10" db="EMBL/GenBank/DDBJ databases">
        <title>Genome assembly of Pristionchus species.</title>
        <authorList>
            <person name="Yoshida K."/>
            <person name="Sommer R.J."/>
        </authorList>
    </citation>
    <scope>NUCLEOTIDE SEQUENCE [LARGE SCALE GENOMIC DNA]</scope>
    <source>
        <strain evidence="4">RS5460</strain>
    </source>
</reference>
<dbReference type="PROSITE" id="PS50250">
    <property type="entry name" value="PCI"/>
    <property type="match status" value="1"/>
</dbReference>
<evidence type="ECO:0000313" key="4">
    <source>
        <dbReference type="Proteomes" id="UP001328107"/>
    </source>
</evidence>
<comment type="caution">
    <text evidence="3">The sequence shown here is derived from an EMBL/GenBank/DDBJ whole genome shotgun (WGS) entry which is preliminary data.</text>
</comment>
<dbReference type="AlphaFoldDB" id="A0AAN5CK52"/>